<proteinExistence type="predicted"/>
<sequence>MSKKSLIALMTAAMLPDFSHSDLGIRYAMPTQGCWTQAHRKSGVAAAKRAAKKKRRK</sequence>
<gene>
    <name evidence="2" type="ORF">KCG56_02330</name>
</gene>
<dbReference type="Proteomes" id="UP001057305">
    <property type="component" value="Chromosome"/>
</dbReference>
<feature type="region of interest" description="Disordered" evidence="1">
    <location>
        <begin position="38"/>
        <end position="57"/>
    </location>
</feature>
<dbReference type="AlphaFoldDB" id="A0A9X9N413"/>
<dbReference type="EMBL" id="CP073116">
    <property type="protein sequence ID" value="UTG72317.1"/>
    <property type="molecule type" value="Genomic_DNA"/>
</dbReference>
<protein>
    <submittedName>
        <fullName evidence="2">Uncharacterized protein</fullName>
    </submittedName>
</protein>
<reference evidence="2" key="1">
    <citation type="submission" date="2021-04" db="EMBL/GenBank/DDBJ databases">
        <title>Characterizing Neisseria spp. as novel respiratory pathobionts in bronchiectasis.</title>
        <authorList>
            <person name="Li L."/>
            <person name="Mac Aogain M."/>
            <person name="Xu T."/>
            <person name="Jaggi T.K."/>
            <person name="Chan L.Y."/>
            <person name="Keir H.R."/>
            <person name="Dicker A.J."/>
            <person name="Qu J."/>
            <person name="Liu Y."/>
            <person name="Chen H.S."/>
            <person name="Koh M.S."/>
            <person name="Ong T.H."/>
            <person name="Lim A.Y.H."/>
            <person name="Abisheganaden J."/>
            <person name="Low T.B."/>
            <person name="Oliver B.G."/>
            <person name="Tan N.S."/>
            <person name="Fang M."/>
            <person name="Chalmers J.D."/>
            <person name="Chotirmall S.H."/>
        </authorList>
    </citation>
    <scope>NUCLEOTIDE SEQUENCE</scope>
    <source>
        <strain evidence="2">TT0073</strain>
    </source>
</reference>
<evidence type="ECO:0000313" key="3">
    <source>
        <dbReference type="Proteomes" id="UP001057305"/>
    </source>
</evidence>
<accession>A0A9X9N413</accession>
<organism evidence="2 3">
    <name type="scientific">Neisseria subflava</name>
    <dbReference type="NCBI Taxonomy" id="28449"/>
    <lineage>
        <taxon>Bacteria</taxon>
        <taxon>Pseudomonadati</taxon>
        <taxon>Pseudomonadota</taxon>
        <taxon>Betaproteobacteria</taxon>
        <taxon>Neisseriales</taxon>
        <taxon>Neisseriaceae</taxon>
        <taxon>Neisseria</taxon>
    </lineage>
</organism>
<evidence type="ECO:0000256" key="1">
    <source>
        <dbReference type="SAM" id="MobiDB-lite"/>
    </source>
</evidence>
<dbReference type="RefSeq" id="WP_049322420.1">
    <property type="nucleotide sequence ID" value="NZ_CP073116.1"/>
</dbReference>
<evidence type="ECO:0000313" key="2">
    <source>
        <dbReference type="EMBL" id="UTG72317.1"/>
    </source>
</evidence>
<name>A0A9X9N413_NEISU</name>